<dbReference type="Gene3D" id="3.90.850.10">
    <property type="entry name" value="Fumarylacetoacetase-like, C-terminal domain"/>
    <property type="match status" value="1"/>
</dbReference>
<dbReference type="Pfam" id="PF01557">
    <property type="entry name" value="FAA_hydrolase"/>
    <property type="match status" value="1"/>
</dbReference>
<proteinExistence type="predicted"/>
<dbReference type="Pfam" id="PF10370">
    <property type="entry name" value="Rv2993c-like_N"/>
    <property type="match status" value="1"/>
</dbReference>
<gene>
    <name evidence="4" type="ORF">A3196_14785</name>
</gene>
<evidence type="ECO:0000313" key="5">
    <source>
        <dbReference type="Proteomes" id="UP000094849"/>
    </source>
</evidence>
<dbReference type="GO" id="GO:0016853">
    <property type="term" value="F:isomerase activity"/>
    <property type="evidence" value="ECO:0007669"/>
    <property type="project" value="UniProtKB-KW"/>
</dbReference>
<sequence length="255" mass="28220">MELWVRFEYLGKQGFGTLRNDHIAVYQGDMFQESKATGEFLPVADINLLIPTRPSKMIGLWNNFRSRAAKEGWSQPNHPLYFMKANGSFLATGQTIRQPETYDGPVAFEGELGIVIGERCCNINEDEADRYIFGYTCVNDVTARGLMKEDPSFVQWTRAKSFDTFGAVGPVVATGLDVDSLTVRTLVDGVEHQNYPVEDMFFSPREIVSRLSKDMTLNPGDVIACGTSLGAGPMPQGSTVEIRIDGIGSLVNLFE</sequence>
<dbReference type="GO" id="GO:0046872">
    <property type="term" value="F:metal ion binding"/>
    <property type="evidence" value="ECO:0007669"/>
    <property type="project" value="UniProtKB-KW"/>
</dbReference>
<accession>A0A1E2UTA9</accession>
<protein>
    <submittedName>
        <fullName evidence="4">2-hydroxyhepta-2,4-diene-1,7-dioate isomerase</fullName>
    </submittedName>
</protein>
<comment type="caution">
    <text evidence="4">The sequence shown here is derived from an EMBL/GenBank/DDBJ whole genome shotgun (WGS) entry which is preliminary data.</text>
</comment>
<evidence type="ECO:0000259" key="3">
    <source>
        <dbReference type="Pfam" id="PF10370"/>
    </source>
</evidence>
<dbReference type="GO" id="GO:0018773">
    <property type="term" value="F:acetylpyruvate hydrolase activity"/>
    <property type="evidence" value="ECO:0007669"/>
    <property type="project" value="TreeGrafter"/>
</dbReference>
<name>A0A1E2UTA9_9GAMM</name>
<dbReference type="PANTHER" id="PTHR11820">
    <property type="entry name" value="ACYLPYRUVASE"/>
    <property type="match status" value="1"/>
</dbReference>
<dbReference type="RefSeq" id="WP_069024663.1">
    <property type="nucleotide sequence ID" value="NZ_LVJZ01000003.1"/>
</dbReference>
<dbReference type="STRING" id="1818881.A3196_14785"/>
<keyword evidence="5" id="KW-1185">Reference proteome</keyword>
<dbReference type="SUPFAM" id="SSF56529">
    <property type="entry name" value="FAH"/>
    <property type="match status" value="1"/>
</dbReference>
<keyword evidence="4" id="KW-0413">Isomerase</keyword>
<evidence type="ECO:0000313" key="4">
    <source>
        <dbReference type="EMBL" id="ODB97911.1"/>
    </source>
</evidence>
<dbReference type="PANTHER" id="PTHR11820:SF7">
    <property type="entry name" value="ACYLPYRUVASE FAHD1, MITOCHONDRIAL"/>
    <property type="match status" value="1"/>
</dbReference>
<dbReference type="InterPro" id="IPR036663">
    <property type="entry name" value="Fumarylacetoacetase_C_sf"/>
</dbReference>
<evidence type="ECO:0000256" key="1">
    <source>
        <dbReference type="ARBA" id="ARBA00022723"/>
    </source>
</evidence>
<dbReference type="InterPro" id="IPR018833">
    <property type="entry name" value="Rv2993c-like_N"/>
</dbReference>
<organism evidence="4 5">
    <name type="scientific">Candidatus Thiodiazotropha endoloripes</name>
    <dbReference type="NCBI Taxonomy" id="1818881"/>
    <lineage>
        <taxon>Bacteria</taxon>
        <taxon>Pseudomonadati</taxon>
        <taxon>Pseudomonadota</taxon>
        <taxon>Gammaproteobacteria</taxon>
        <taxon>Chromatiales</taxon>
        <taxon>Sedimenticolaceae</taxon>
        <taxon>Candidatus Thiodiazotropha</taxon>
    </lineage>
</organism>
<dbReference type="Proteomes" id="UP000094849">
    <property type="component" value="Unassembled WGS sequence"/>
</dbReference>
<feature type="domain" description="Rv2993c-like N-terminal" evidence="3">
    <location>
        <begin position="4"/>
        <end position="51"/>
    </location>
</feature>
<reference evidence="4 5" key="1">
    <citation type="submission" date="2016-03" db="EMBL/GenBank/DDBJ databases">
        <title>Chemosynthetic sulphur-oxidizing symbionts of marine invertebrate animals are capable of nitrogen fixation.</title>
        <authorList>
            <person name="Petersen J.M."/>
            <person name="Kemper A."/>
            <person name="Gruber-Vodicka H."/>
            <person name="Cardini U."/>
            <person name="Geest Mvander."/>
            <person name="Kleiner M."/>
            <person name="Bulgheresi S."/>
            <person name="Fussmann M."/>
            <person name="Herbold C."/>
            <person name="Seah B.K.B."/>
            <person name="Antony C.Paul."/>
            <person name="Liu D."/>
            <person name="Belitz A."/>
            <person name="Weber M."/>
        </authorList>
    </citation>
    <scope>NUCLEOTIDE SEQUENCE [LARGE SCALE GENOMIC DNA]</scope>
    <source>
        <strain evidence="4">G_D</strain>
    </source>
</reference>
<dbReference type="AlphaFoldDB" id="A0A1E2UTA9"/>
<keyword evidence="1" id="KW-0479">Metal-binding</keyword>
<evidence type="ECO:0000259" key="2">
    <source>
        <dbReference type="Pfam" id="PF01557"/>
    </source>
</evidence>
<feature type="domain" description="Fumarylacetoacetase-like C-terminal" evidence="2">
    <location>
        <begin position="61"/>
        <end position="252"/>
    </location>
</feature>
<dbReference type="InterPro" id="IPR011234">
    <property type="entry name" value="Fumarylacetoacetase-like_C"/>
</dbReference>
<dbReference type="EMBL" id="LVJZ01000003">
    <property type="protein sequence ID" value="ODB97911.1"/>
    <property type="molecule type" value="Genomic_DNA"/>
</dbReference>